<dbReference type="InterPro" id="IPR005727">
    <property type="entry name" value="Ribosomal_uL22_bac/chlpt-type"/>
</dbReference>
<keyword evidence="4 7" id="KW-0689">Ribosomal protein</keyword>
<dbReference type="CDD" id="cd00336">
    <property type="entry name" value="Ribosomal_L22"/>
    <property type="match status" value="1"/>
</dbReference>
<evidence type="ECO:0000256" key="7">
    <source>
        <dbReference type="HAMAP-Rule" id="MF_01331"/>
    </source>
</evidence>
<evidence type="ECO:0000256" key="4">
    <source>
        <dbReference type="ARBA" id="ARBA00022980"/>
    </source>
</evidence>
<keyword evidence="3 7" id="KW-0694">RNA-binding</keyword>
<accession>A0A0H4T7B1</accession>
<comment type="similarity">
    <text evidence="1 7 8">Belongs to the universal ribosomal protein uL22 family.</text>
</comment>
<sequence>MEVKAVQKFVKISPKKLRIIADAARKMSPEAAIERLPFLGKRGADPIISVIKTAIANAKVKGISNSELIFKELQISEGPRLKRGTPVSRGRWHPYKKRMSHIRVVLTTKDIGVDKESQKQVRSSQRAKSARDDKAGIKSLPALSKSKKGEATE</sequence>
<dbReference type="GO" id="GO:0003735">
    <property type="term" value="F:structural constituent of ribosome"/>
    <property type="evidence" value="ECO:0007669"/>
    <property type="project" value="InterPro"/>
</dbReference>
<evidence type="ECO:0000256" key="9">
    <source>
        <dbReference type="RuleBase" id="RU004006"/>
    </source>
</evidence>
<evidence type="ECO:0000256" key="3">
    <source>
        <dbReference type="ARBA" id="ARBA00022884"/>
    </source>
</evidence>
<evidence type="ECO:0000256" key="1">
    <source>
        <dbReference type="ARBA" id="ARBA00009451"/>
    </source>
</evidence>
<dbReference type="GO" id="GO:0006412">
    <property type="term" value="P:translation"/>
    <property type="evidence" value="ECO:0007669"/>
    <property type="project" value="UniProtKB-UniRule"/>
</dbReference>
<gene>
    <name evidence="7 12" type="primary">rplV</name>
</gene>
<dbReference type="Pfam" id="PF00237">
    <property type="entry name" value="Ribosomal_L22"/>
    <property type="match status" value="1"/>
</dbReference>
<evidence type="ECO:0000256" key="5">
    <source>
        <dbReference type="ARBA" id="ARBA00023274"/>
    </source>
</evidence>
<dbReference type="PANTHER" id="PTHR13501:SF8">
    <property type="entry name" value="LARGE RIBOSOMAL SUBUNIT PROTEIN UL22M"/>
    <property type="match status" value="1"/>
</dbReference>
<dbReference type="InterPro" id="IPR036394">
    <property type="entry name" value="Ribosomal_uL22_sf"/>
</dbReference>
<dbReference type="GO" id="GO:0019843">
    <property type="term" value="F:rRNA binding"/>
    <property type="evidence" value="ECO:0007669"/>
    <property type="project" value="UniProtKB-UniRule"/>
</dbReference>
<dbReference type="EMBL" id="KT006999">
    <property type="protein sequence ID" value="AKQ02332.1"/>
    <property type="molecule type" value="Genomic_DNA"/>
</dbReference>
<comment type="subunit">
    <text evidence="7 9">Part of the 50S ribosomal subunit.</text>
</comment>
<comment type="function">
    <text evidence="7">The globular domain of the protein is located near the polypeptide exit tunnel on the outside of the subunit, while an extended beta-hairpin is found that lines the wall of the exit tunnel in the center of the 70S ribosome.</text>
</comment>
<keyword evidence="2 7" id="KW-0699">rRNA-binding</keyword>
<dbReference type="InterPro" id="IPR001063">
    <property type="entry name" value="Ribosomal_uL22"/>
</dbReference>
<evidence type="ECO:0000256" key="2">
    <source>
        <dbReference type="ARBA" id="ARBA00022730"/>
    </source>
</evidence>
<comment type="function">
    <text evidence="7 10">This protein binds specifically to 23S rRNA; its binding is stimulated by other ribosomal proteins, e.g., L4, L17, and L20. It is important during the early stages of 50S assembly. It makes multiple contacts with different domains of the 23S rRNA in the assembled 50S subunit and ribosome.</text>
</comment>
<feature type="region of interest" description="Disordered" evidence="11">
    <location>
        <begin position="114"/>
        <end position="153"/>
    </location>
</feature>
<protein>
    <recommendedName>
        <fullName evidence="6 7">Large ribosomal subunit protein uL22</fullName>
    </recommendedName>
</protein>
<dbReference type="InterPro" id="IPR047867">
    <property type="entry name" value="Ribosomal_uL22_bac/org-type"/>
</dbReference>
<evidence type="ECO:0000256" key="6">
    <source>
        <dbReference type="ARBA" id="ARBA00035207"/>
    </source>
</evidence>
<keyword evidence="5 7" id="KW-0687">Ribonucleoprotein</keyword>
<evidence type="ECO:0000256" key="10">
    <source>
        <dbReference type="RuleBase" id="RU004008"/>
    </source>
</evidence>
<evidence type="ECO:0000256" key="11">
    <source>
        <dbReference type="SAM" id="MobiDB-lite"/>
    </source>
</evidence>
<dbReference type="GO" id="GO:0022625">
    <property type="term" value="C:cytosolic large ribosomal subunit"/>
    <property type="evidence" value="ECO:0007669"/>
    <property type="project" value="TreeGrafter"/>
</dbReference>
<name>A0A0H4T7B1_9BACT</name>
<dbReference type="AlphaFoldDB" id="A0A0H4T7B1"/>
<dbReference type="HAMAP" id="MF_01331_B">
    <property type="entry name" value="Ribosomal_uL22_B"/>
    <property type="match status" value="1"/>
</dbReference>
<dbReference type="PANTHER" id="PTHR13501">
    <property type="entry name" value="CHLOROPLAST 50S RIBOSOMAL PROTEIN L22-RELATED"/>
    <property type="match status" value="1"/>
</dbReference>
<reference evidence="12" key="1">
    <citation type="journal article" date="2015" name="ISME J.">
        <title>Aquifer environment selects for microbial species cohorts in sediment and groundwater.</title>
        <authorList>
            <person name="Hug L.A."/>
            <person name="Thomas B.C."/>
            <person name="Brown C.T."/>
            <person name="Frischkorn K.R."/>
            <person name="Williams K.H."/>
            <person name="Tringe S.G."/>
            <person name="Banfield J.F."/>
        </authorList>
    </citation>
    <scope>NUCLEOTIDE SEQUENCE</scope>
</reference>
<proteinExistence type="inferred from homology"/>
<dbReference type="SUPFAM" id="SSF54843">
    <property type="entry name" value="Ribosomal protein L22"/>
    <property type="match status" value="1"/>
</dbReference>
<organism evidence="12">
    <name type="scientific">uncultured Microgenomates bacterium Rifle_16ft_4_minimus_37633</name>
    <dbReference type="NCBI Taxonomy" id="1665114"/>
    <lineage>
        <taxon>Bacteria</taxon>
        <taxon>Candidatus Microgenomatota</taxon>
        <taxon>environmental samples</taxon>
    </lineage>
</organism>
<dbReference type="Gene3D" id="3.90.470.10">
    <property type="entry name" value="Ribosomal protein L22/L17"/>
    <property type="match status" value="1"/>
</dbReference>
<evidence type="ECO:0000256" key="8">
    <source>
        <dbReference type="RuleBase" id="RU004005"/>
    </source>
</evidence>
<evidence type="ECO:0000313" key="12">
    <source>
        <dbReference type="EMBL" id="AKQ02332.1"/>
    </source>
</evidence>